<gene>
    <name evidence="1" type="ORF">GCM10023200_25850</name>
</gene>
<keyword evidence="2" id="KW-1185">Reference proteome</keyword>
<evidence type="ECO:0000313" key="1">
    <source>
        <dbReference type="EMBL" id="GAA4789904.1"/>
    </source>
</evidence>
<comment type="caution">
    <text evidence="1">The sequence shown here is derived from an EMBL/GenBank/DDBJ whole genome shotgun (WGS) entry which is preliminary data.</text>
</comment>
<name>A0ABP9B3A0_9PSEU</name>
<proteinExistence type="predicted"/>
<dbReference type="CDD" id="cd00657">
    <property type="entry name" value="Ferritin_like"/>
    <property type="match status" value="1"/>
</dbReference>
<dbReference type="InterPro" id="IPR012348">
    <property type="entry name" value="RNR-like"/>
</dbReference>
<sequence>MTATPVADRLLIASDEPAGDWRALDWTAEPVPGAPWQPWEQVSLYGTPLWARLSAAQRLELSRHEAASVLAAAVWKENVLMRTLLRVADGQSPRGARARYGLTEIADECRHSLMFARLLDVLDVPAYGPPAAVRRVGSAFATVAHPVEIFAAALIAEEVLDDFQRATVRDDAVQPLVRDVSRIHVVEEARHVSFARDELAARWAAAGPATRAAASLTVAGVAGLLVGALVDPRVYAAVGIDPRDGARAARTSPHRRALLRSATGRLVRDFTDLGVISTASRPLWRRAGLL</sequence>
<dbReference type="RefSeq" id="WP_345414928.1">
    <property type="nucleotide sequence ID" value="NZ_BAABHO010000018.1"/>
</dbReference>
<evidence type="ECO:0000313" key="2">
    <source>
        <dbReference type="Proteomes" id="UP001500928"/>
    </source>
</evidence>
<accession>A0ABP9B3A0</accession>
<dbReference type="SUPFAM" id="SSF47240">
    <property type="entry name" value="Ferritin-like"/>
    <property type="match status" value="1"/>
</dbReference>
<reference evidence="2" key="1">
    <citation type="journal article" date="2019" name="Int. J. Syst. Evol. Microbiol.">
        <title>The Global Catalogue of Microorganisms (GCM) 10K type strain sequencing project: providing services to taxonomists for standard genome sequencing and annotation.</title>
        <authorList>
            <consortium name="The Broad Institute Genomics Platform"/>
            <consortium name="The Broad Institute Genome Sequencing Center for Infectious Disease"/>
            <person name="Wu L."/>
            <person name="Ma J."/>
        </authorList>
    </citation>
    <scope>NUCLEOTIDE SEQUENCE [LARGE SCALE GENOMIC DNA]</scope>
    <source>
        <strain evidence="2">JCM 17979</strain>
    </source>
</reference>
<dbReference type="InterPro" id="IPR025859">
    <property type="entry name" value="AurF/CmlI"/>
</dbReference>
<dbReference type="Proteomes" id="UP001500928">
    <property type="component" value="Unassembled WGS sequence"/>
</dbReference>
<dbReference type="InterPro" id="IPR009078">
    <property type="entry name" value="Ferritin-like_SF"/>
</dbReference>
<dbReference type="Gene3D" id="1.10.620.20">
    <property type="entry name" value="Ribonucleotide Reductase, subunit A"/>
    <property type="match status" value="1"/>
</dbReference>
<protein>
    <submittedName>
        <fullName evidence="1">Diiron oxygenase</fullName>
    </submittedName>
</protein>
<dbReference type="EMBL" id="BAABHO010000018">
    <property type="protein sequence ID" value="GAA4789904.1"/>
    <property type="molecule type" value="Genomic_DNA"/>
</dbReference>
<organism evidence="1 2">
    <name type="scientific">Actinomycetospora chlora</name>
    <dbReference type="NCBI Taxonomy" id="663608"/>
    <lineage>
        <taxon>Bacteria</taxon>
        <taxon>Bacillati</taxon>
        <taxon>Actinomycetota</taxon>
        <taxon>Actinomycetes</taxon>
        <taxon>Pseudonocardiales</taxon>
        <taxon>Pseudonocardiaceae</taxon>
        <taxon>Actinomycetospora</taxon>
    </lineage>
</organism>
<dbReference type="Pfam" id="PF11583">
    <property type="entry name" value="AurF"/>
    <property type="match status" value="1"/>
</dbReference>